<dbReference type="EMBL" id="PNBA02000015">
    <property type="protein sequence ID" value="KAG6398797.1"/>
    <property type="molecule type" value="Genomic_DNA"/>
</dbReference>
<dbReference type="SUPFAM" id="SSF57756">
    <property type="entry name" value="Retrovirus zinc finger-like domains"/>
    <property type="match status" value="1"/>
</dbReference>
<keyword evidence="1" id="KW-0862">Zinc</keyword>
<dbReference type="InterPro" id="IPR001878">
    <property type="entry name" value="Znf_CCHC"/>
</dbReference>
<evidence type="ECO:0000313" key="4">
    <source>
        <dbReference type="EMBL" id="KAG6398797.1"/>
    </source>
</evidence>
<evidence type="ECO:0000313" key="5">
    <source>
        <dbReference type="Proteomes" id="UP000298416"/>
    </source>
</evidence>
<dbReference type="InterPro" id="IPR036875">
    <property type="entry name" value="Znf_CCHC_sf"/>
</dbReference>
<sequence>MTDDKWNEVDGNAIANLHLALADGVLSSVAEKKTSKEIWDTLTKLYEAKSLHNKIFLKRRLYTLRMAESTTVTDHINTLNTMFSQLTTLSHTIQEAERAELLLQSLPDSYDQLVINLTNNLVADQLIFDNVAASVLEEESRRKNKEDQHVSSHQAEALSVTRGRSMERGPSGSHNKGRSKSRHLKNIKCFGCGKKGHLKRDCWNKKKGGEHEKSNAQSCVASASDDGEVLYGEVSTQAEGRKAYSDVWLLDSGATWHMTPRREWFHKYECIPGGSVYMGNDQALEIAGVGTIKIKMFDGTVRTIQDVRHVRGLKKNLLSLGQLDDLGCKSRIENGILKVIKGVLVVMKAEKVGSNLTRNENVQSAEIQVDWIDKEKDSSEETPEPNNDDPNEIEETQVQRPSRERKLPAWLSDYETESNKRKLTWMAELERLCEDMISSSLQAKQILTVVIDPKDSTFVLTSSGEFLRKVDSYLKSGKVKAVLDPKGPFSFDRVKDAFSYLETNRAIGKVVIYPIA</sequence>
<reference evidence="4" key="2">
    <citation type="submission" date="2020-08" db="EMBL/GenBank/DDBJ databases">
        <title>Plant Genome Project.</title>
        <authorList>
            <person name="Zhang R.-G."/>
        </authorList>
    </citation>
    <scope>NUCLEOTIDE SEQUENCE</scope>
    <source>
        <strain evidence="4">Huo1</strain>
        <tissue evidence="4">Leaf</tissue>
    </source>
</reference>
<dbReference type="Pfam" id="PF22936">
    <property type="entry name" value="Pol_BBD"/>
    <property type="match status" value="1"/>
</dbReference>
<dbReference type="GO" id="GO:0003676">
    <property type="term" value="F:nucleic acid binding"/>
    <property type="evidence" value="ECO:0007669"/>
    <property type="project" value="InterPro"/>
</dbReference>
<feature type="domain" description="CCHC-type" evidence="3">
    <location>
        <begin position="188"/>
        <end position="202"/>
    </location>
</feature>
<comment type="caution">
    <text evidence="4">The sequence shown here is derived from an EMBL/GenBank/DDBJ whole genome shotgun (WGS) entry which is preliminary data.</text>
</comment>
<dbReference type="PROSITE" id="PS50158">
    <property type="entry name" value="ZF_CCHC"/>
    <property type="match status" value="1"/>
</dbReference>
<dbReference type="InterPro" id="IPR054722">
    <property type="entry name" value="PolX-like_BBD"/>
</dbReference>
<dbReference type="AlphaFoldDB" id="A0A8X8WPQ3"/>
<dbReference type="PANTHER" id="PTHR47592:SF27">
    <property type="entry name" value="OS08G0421700 PROTEIN"/>
    <property type="match status" value="1"/>
</dbReference>
<dbReference type="Pfam" id="PF13602">
    <property type="entry name" value="ADH_zinc_N_2"/>
    <property type="match status" value="1"/>
</dbReference>
<organism evidence="4">
    <name type="scientific">Salvia splendens</name>
    <name type="common">Scarlet sage</name>
    <dbReference type="NCBI Taxonomy" id="180675"/>
    <lineage>
        <taxon>Eukaryota</taxon>
        <taxon>Viridiplantae</taxon>
        <taxon>Streptophyta</taxon>
        <taxon>Embryophyta</taxon>
        <taxon>Tracheophyta</taxon>
        <taxon>Spermatophyta</taxon>
        <taxon>Magnoliopsida</taxon>
        <taxon>eudicotyledons</taxon>
        <taxon>Gunneridae</taxon>
        <taxon>Pentapetalae</taxon>
        <taxon>asterids</taxon>
        <taxon>lamiids</taxon>
        <taxon>Lamiales</taxon>
        <taxon>Lamiaceae</taxon>
        <taxon>Nepetoideae</taxon>
        <taxon>Mentheae</taxon>
        <taxon>Salviinae</taxon>
        <taxon>Salvia</taxon>
        <taxon>Salvia subgen. Calosphace</taxon>
        <taxon>core Calosphace</taxon>
    </lineage>
</organism>
<evidence type="ECO:0000256" key="1">
    <source>
        <dbReference type="PROSITE-ProRule" id="PRU00047"/>
    </source>
</evidence>
<keyword evidence="1" id="KW-0863">Zinc-finger</keyword>
<evidence type="ECO:0000256" key="2">
    <source>
        <dbReference type="SAM" id="MobiDB-lite"/>
    </source>
</evidence>
<keyword evidence="1" id="KW-0479">Metal-binding</keyword>
<dbReference type="PANTHER" id="PTHR47592">
    <property type="entry name" value="PBF68 PROTEIN"/>
    <property type="match status" value="1"/>
</dbReference>
<feature type="compositionally biased region" description="Basic and acidic residues" evidence="2">
    <location>
        <begin position="139"/>
        <end position="150"/>
    </location>
</feature>
<feature type="region of interest" description="Disordered" evidence="2">
    <location>
        <begin position="139"/>
        <end position="181"/>
    </location>
</feature>
<proteinExistence type="predicted"/>
<evidence type="ECO:0000259" key="3">
    <source>
        <dbReference type="PROSITE" id="PS50158"/>
    </source>
</evidence>
<accession>A0A8X8WPQ3</accession>
<feature type="region of interest" description="Disordered" evidence="2">
    <location>
        <begin position="369"/>
        <end position="406"/>
    </location>
</feature>
<protein>
    <recommendedName>
        <fullName evidence="3">CCHC-type domain-containing protein</fullName>
    </recommendedName>
</protein>
<dbReference type="GO" id="GO:0008270">
    <property type="term" value="F:zinc ion binding"/>
    <property type="evidence" value="ECO:0007669"/>
    <property type="project" value="UniProtKB-KW"/>
</dbReference>
<keyword evidence="5" id="KW-1185">Reference proteome</keyword>
<feature type="compositionally biased region" description="Acidic residues" evidence="2">
    <location>
        <begin position="380"/>
        <end position="395"/>
    </location>
</feature>
<gene>
    <name evidence="4" type="ORF">SASPL_140267</name>
</gene>
<reference evidence="4" key="1">
    <citation type="submission" date="2018-01" db="EMBL/GenBank/DDBJ databases">
        <authorList>
            <person name="Mao J.F."/>
        </authorList>
    </citation>
    <scope>NUCLEOTIDE SEQUENCE</scope>
    <source>
        <strain evidence="4">Huo1</strain>
        <tissue evidence="4">Leaf</tissue>
    </source>
</reference>
<dbReference type="Gene3D" id="3.90.180.10">
    <property type="entry name" value="Medium-chain alcohol dehydrogenases, catalytic domain"/>
    <property type="match status" value="1"/>
</dbReference>
<dbReference type="Proteomes" id="UP000298416">
    <property type="component" value="Unassembled WGS sequence"/>
</dbReference>
<name>A0A8X8WPQ3_SALSN</name>
<dbReference type="SMART" id="SM00343">
    <property type="entry name" value="ZnF_C2HC"/>
    <property type="match status" value="1"/>
</dbReference>
<dbReference type="Gene3D" id="3.40.50.720">
    <property type="entry name" value="NAD(P)-binding Rossmann-like Domain"/>
    <property type="match status" value="1"/>
</dbReference>
<dbReference type="Gene3D" id="4.10.60.10">
    <property type="entry name" value="Zinc finger, CCHC-type"/>
    <property type="match status" value="1"/>
</dbReference>
<dbReference type="Pfam" id="PF14223">
    <property type="entry name" value="Retrotran_gag_2"/>
    <property type="match status" value="1"/>
</dbReference>